<comment type="caution">
    <text evidence="1">The sequence shown here is derived from an EMBL/GenBank/DDBJ whole genome shotgun (WGS) entry which is preliminary data.</text>
</comment>
<proteinExistence type="predicted"/>
<accession>A0A1X0YE90</accession>
<dbReference type="Proteomes" id="UP000193136">
    <property type="component" value="Unassembled WGS sequence"/>
</dbReference>
<protein>
    <submittedName>
        <fullName evidence="1">Uncharacterized protein</fullName>
    </submittedName>
</protein>
<name>A0A1X0YE90_9BACT</name>
<dbReference type="AlphaFoldDB" id="A0A1X0YE90"/>
<gene>
    <name evidence="1" type="ORF">B5V00_00625</name>
</gene>
<dbReference type="EMBL" id="NAAD01000001">
    <property type="protein sequence ID" value="ORJ63403.1"/>
    <property type="molecule type" value="Genomic_DNA"/>
</dbReference>
<evidence type="ECO:0000313" key="2">
    <source>
        <dbReference type="Proteomes" id="UP000193136"/>
    </source>
</evidence>
<dbReference type="SUPFAM" id="SSF53756">
    <property type="entry name" value="UDP-Glycosyltransferase/glycogen phosphorylase"/>
    <property type="match status" value="1"/>
</dbReference>
<evidence type="ECO:0000313" key="1">
    <source>
        <dbReference type="EMBL" id="ORJ63403.1"/>
    </source>
</evidence>
<keyword evidence="2" id="KW-1185">Reference proteome</keyword>
<dbReference type="STRING" id="1969733.B5V00_00625"/>
<sequence length="325" mass="37920">MMENGKKIWITWEHQRRSIVLSKEFGCKLYIYDKNYSNKALRYLSAILFTFIVVIRNRPEIIFCQNPSVVLAFQLSLLKTFFTYKLIVDRHSNFMFNLEDSFKKKIFTIVSDYSIRVADLTIVTNEFLKNNYIENKNGRGVVLQDKIPDMGKILKETDRSRKTVFFITSFSRDEPILEVLEAIDGLGSEYYFYFSGDYKKLNEDIPVKGVNYEFTGFIDEDKFCSVLDSSHAVMVFTKHEHTLTCGAYEGLAKGKPLILSNTKAIKDYFKSGSVYCDMNSASIKRGIVECFENYSELKMQVLELRLELEKSWNEKFNDIRTSIFQ</sequence>
<dbReference type="OrthoDB" id="5418395at2"/>
<organism evidence="1 2">
    <name type="scientific">Geothermobacter hydrogeniphilus</name>
    <dbReference type="NCBI Taxonomy" id="1969733"/>
    <lineage>
        <taxon>Bacteria</taxon>
        <taxon>Pseudomonadati</taxon>
        <taxon>Thermodesulfobacteriota</taxon>
        <taxon>Desulfuromonadia</taxon>
        <taxon>Desulfuromonadales</taxon>
        <taxon>Geothermobacteraceae</taxon>
        <taxon>Geothermobacter</taxon>
    </lineage>
</organism>
<dbReference type="Gene3D" id="3.40.50.2000">
    <property type="entry name" value="Glycogen Phosphorylase B"/>
    <property type="match status" value="1"/>
</dbReference>
<dbReference type="RefSeq" id="WP_085008454.1">
    <property type="nucleotide sequence ID" value="NZ_NAAD01000001.1"/>
</dbReference>
<reference evidence="1 2" key="1">
    <citation type="submission" date="2017-03" db="EMBL/GenBank/DDBJ databases">
        <title>Genome sequence of Geothermobacter sp. EPR-M, Deep-Sea Iron Reducer.</title>
        <authorList>
            <person name="Tully B."/>
            <person name="Savalia P."/>
            <person name="Abuyen K."/>
            <person name="Baughan C."/>
            <person name="Romero E."/>
            <person name="Ronkowski C."/>
            <person name="Torres B."/>
            <person name="Tremblay J."/>
            <person name="Trujillo A."/>
            <person name="Tyler M."/>
            <person name="Perez-Rodriguez I."/>
            <person name="Amend J."/>
        </authorList>
    </citation>
    <scope>NUCLEOTIDE SEQUENCE [LARGE SCALE GENOMIC DNA]</scope>
    <source>
        <strain evidence="1 2">EPR-M</strain>
    </source>
</reference>